<sequence>MASLIEKSACDGLLPRVAGGTVLSELPAARVTSVAPFAGKTRALGAALKEMGLGWPKPGEAVGTEGASILWSGRDQAFLIGADPAPLSGLAALSDQGDGWARMQLKGPEAEAALARLVPLDLRLSEFGIGQVARSGLNHMMMLIARTSETGFDIMVFRSMAASAVHEIGTALDAVAARGRLTS</sequence>
<dbReference type="Gene3D" id="3.30.1360.120">
    <property type="entry name" value="Probable tRNA modification gtpase trme, domain 1"/>
    <property type="match status" value="1"/>
</dbReference>
<name>A0A2S8SES0_9RHOB</name>
<proteinExistence type="predicted"/>
<dbReference type="EMBL" id="PVEP01000001">
    <property type="protein sequence ID" value="PQV59290.1"/>
    <property type="molecule type" value="Genomic_DNA"/>
</dbReference>
<dbReference type="RefSeq" id="WP_245884944.1">
    <property type="nucleotide sequence ID" value="NZ_PVEP01000001.1"/>
</dbReference>
<protein>
    <submittedName>
        <fullName evidence="1">Sarcosine oxidase subunit gamma</fullName>
    </submittedName>
</protein>
<reference evidence="1 2" key="1">
    <citation type="submission" date="2018-02" db="EMBL/GenBank/DDBJ databases">
        <title>Genomic Encyclopedia of Archaeal and Bacterial Type Strains, Phase II (KMG-II): from individual species to whole genera.</title>
        <authorList>
            <person name="Goeker M."/>
        </authorList>
    </citation>
    <scope>NUCLEOTIDE SEQUENCE [LARGE SCALE GENOMIC DNA]</scope>
    <source>
        <strain evidence="1 2">DSM 18921</strain>
    </source>
</reference>
<evidence type="ECO:0000313" key="2">
    <source>
        <dbReference type="Proteomes" id="UP000238338"/>
    </source>
</evidence>
<keyword evidence="2" id="KW-1185">Reference proteome</keyword>
<dbReference type="Proteomes" id="UP000238338">
    <property type="component" value="Unassembled WGS sequence"/>
</dbReference>
<gene>
    <name evidence="1" type="ORF">LX70_01116</name>
</gene>
<dbReference type="AlphaFoldDB" id="A0A2S8SES0"/>
<dbReference type="SUPFAM" id="SSF103025">
    <property type="entry name" value="Folate-binding domain"/>
    <property type="match status" value="1"/>
</dbReference>
<evidence type="ECO:0000313" key="1">
    <source>
        <dbReference type="EMBL" id="PQV59290.1"/>
    </source>
</evidence>
<accession>A0A2S8SES0</accession>
<comment type="caution">
    <text evidence="1">The sequence shown here is derived from an EMBL/GenBank/DDBJ whole genome shotgun (WGS) entry which is preliminary data.</text>
</comment>
<organism evidence="1 2">
    <name type="scientific">Albidovulum denitrificans</name>
    <dbReference type="NCBI Taxonomy" id="404881"/>
    <lineage>
        <taxon>Bacteria</taxon>
        <taxon>Pseudomonadati</taxon>
        <taxon>Pseudomonadota</taxon>
        <taxon>Alphaproteobacteria</taxon>
        <taxon>Rhodobacterales</taxon>
        <taxon>Paracoccaceae</taxon>
        <taxon>Albidovulum</taxon>
    </lineage>
</organism>
<dbReference type="InterPro" id="IPR027266">
    <property type="entry name" value="TrmE/GcvT-like"/>
</dbReference>